<dbReference type="EMBL" id="MU393640">
    <property type="protein sequence ID" value="KAI4859336.1"/>
    <property type="molecule type" value="Genomic_DNA"/>
</dbReference>
<evidence type="ECO:0000313" key="1">
    <source>
        <dbReference type="EMBL" id="KAI4859336.1"/>
    </source>
</evidence>
<sequence>MQWHPKDSIKNTWSYLGIYRGIVLTVLFSLINLAPNGYYLRTIYTNDPNSTITAQARYSPFNWDNDVVPKCEPRLVSVGDRFFSTNLGFYYEVISISRYDGNRRGTVSLPSVPYLNNTLENCHTDDVKINFVKSDLSSPPDSCVEYRGIGDHTYDYVINENYTTHASVWWGTRLLNAYWHSVMTVMSEVTAPGGDSDVPYSTIITEGLHFAKIMHSLISVDLGNSRLPNLLLDDESLKYALLAPDDMNRQPGGLLYDNFTGFVEFYRATKIPAPGDLSGDEDLVFINDSYNAFRSLVGDLGTKNATILSRYLCSVPERKGTWTMLIGIVMADIVFLQAAWKLLTMTAGSMPSNQNSTAMLCQGCLRDKD</sequence>
<keyword evidence="2" id="KW-1185">Reference proteome</keyword>
<organism evidence="1 2">
    <name type="scientific">Hypoxylon rubiginosum</name>
    <dbReference type="NCBI Taxonomy" id="110542"/>
    <lineage>
        <taxon>Eukaryota</taxon>
        <taxon>Fungi</taxon>
        <taxon>Dikarya</taxon>
        <taxon>Ascomycota</taxon>
        <taxon>Pezizomycotina</taxon>
        <taxon>Sordariomycetes</taxon>
        <taxon>Xylariomycetidae</taxon>
        <taxon>Xylariales</taxon>
        <taxon>Hypoxylaceae</taxon>
        <taxon>Hypoxylon</taxon>
    </lineage>
</organism>
<gene>
    <name evidence="1" type="ORF">F4820DRAFT_462565</name>
</gene>
<name>A0ACB9YJB5_9PEZI</name>
<proteinExistence type="predicted"/>
<dbReference type="Proteomes" id="UP001497700">
    <property type="component" value="Unassembled WGS sequence"/>
</dbReference>
<accession>A0ACB9YJB5</accession>
<reference evidence="1 2" key="1">
    <citation type="journal article" date="2022" name="New Phytol.">
        <title>Ecological generalism drives hyperdiversity of secondary metabolite gene clusters in xylarialean endophytes.</title>
        <authorList>
            <person name="Franco M.E.E."/>
            <person name="Wisecaver J.H."/>
            <person name="Arnold A.E."/>
            <person name="Ju Y.M."/>
            <person name="Slot J.C."/>
            <person name="Ahrendt S."/>
            <person name="Moore L.P."/>
            <person name="Eastman K.E."/>
            <person name="Scott K."/>
            <person name="Konkel Z."/>
            <person name="Mondo S.J."/>
            <person name="Kuo A."/>
            <person name="Hayes R.D."/>
            <person name="Haridas S."/>
            <person name="Andreopoulos B."/>
            <person name="Riley R."/>
            <person name="LaButti K."/>
            <person name="Pangilinan J."/>
            <person name="Lipzen A."/>
            <person name="Amirebrahimi M."/>
            <person name="Yan J."/>
            <person name="Adam C."/>
            <person name="Keymanesh K."/>
            <person name="Ng V."/>
            <person name="Louie K."/>
            <person name="Northen T."/>
            <person name="Drula E."/>
            <person name="Henrissat B."/>
            <person name="Hsieh H.M."/>
            <person name="Youens-Clark K."/>
            <person name="Lutzoni F."/>
            <person name="Miadlikowska J."/>
            <person name="Eastwood D.C."/>
            <person name="Hamelin R.C."/>
            <person name="Grigoriev I.V."/>
            <person name="U'Ren J.M."/>
        </authorList>
    </citation>
    <scope>NUCLEOTIDE SEQUENCE [LARGE SCALE GENOMIC DNA]</scope>
    <source>
        <strain evidence="1 2">CBS 119005</strain>
    </source>
</reference>
<evidence type="ECO:0000313" key="2">
    <source>
        <dbReference type="Proteomes" id="UP001497700"/>
    </source>
</evidence>
<comment type="caution">
    <text evidence="1">The sequence shown here is derived from an EMBL/GenBank/DDBJ whole genome shotgun (WGS) entry which is preliminary data.</text>
</comment>
<protein>
    <submittedName>
        <fullName evidence="1">Uncharacterized protein</fullName>
    </submittedName>
</protein>